<dbReference type="Proteomes" id="UP001642720">
    <property type="component" value="Unassembled WGS sequence"/>
</dbReference>
<comment type="caution">
    <text evidence="1">The sequence shown here is derived from an EMBL/GenBank/DDBJ whole genome shotgun (WGS) entry which is preliminary data.</text>
</comment>
<accession>A0ABY2GYN9</accession>
<sequence>MASKIEFINLSHPSQISSSHLQRRAYSHAARVNHARAKLARKEVPHADDVAPVDPHPGDGEVAKSIVVRNRCLAETMPMCQTGAPDPVNHLASSRRDPFGCFVRPLSTLEHYLFDHCEFVCSWWLVVWRRDDIIFANSLNLDITIVTTQYGSKCVILRDASFDHHQLRMAWIQLAMSHVGLLSSTFLSTCRHLYEVYRRKEYVTLATRYRISCLHAIRGAIDRADCSARDSIIATIISLALDELQAGNIPASRQHVRGLAELVYRSGGPQTLGMNGLLKHLFEKLAFDMRLLLEEDTCSLGLITFVARGGMNMPSTHTSNIVAGAAP</sequence>
<dbReference type="GeneID" id="300579252"/>
<dbReference type="EMBL" id="PPTA01000011">
    <property type="protein sequence ID" value="TFB00390.1"/>
    <property type="molecule type" value="Genomic_DNA"/>
</dbReference>
<evidence type="ECO:0000313" key="2">
    <source>
        <dbReference type="Proteomes" id="UP001642720"/>
    </source>
</evidence>
<reference evidence="1 2" key="1">
    <citation type="submission" date="2018-01" db="EMBL/GenBank/DDBJ databases">
        <title>Genome characterization of the sugarcane-associated fungus Trichoderma ghanense CCMA-1212 and their application in lignocelulose bioconversion.</title>
        <authorList>
            <person name="Steindorff A.S."/>
            <person name="Mendes T.D."/>
            <person name="Vilela E.S.D."/>
            <person name="Rodrigues D.S."/>
            <person name="Formighieri E.F."/>
            <person name="Melo I.S."/>
            <person name="Favaro L.C.L."/>
        </authorList>
    </citation>
    <scope>NUCLEOTIDE SEQUENCE [LARGE SCALE GENOMIC DNA]</scope>
    <source>
        <strain evidence="1 2">CCMA-1212</strain>
    </source>
</reference>
<proteinExistence type="predicted"/>
<name>A0ABY2GYN9_9HYPO</name>
<gene>
    <name evidence="1" type="ORF">CCMA1212_007638</name>
</gene>
<evidence type="ECO:0000313" key="1">
    <source>
        <dbReference type="EMBL" id="TFB00390.1"/>
    </source>
</evidence>
<keyword evidence="2" id="KW-1185">Reference proteome</keyword>
<dbReference type="RefSeq" id="XP_073556591.1">
    <property type="nucleotide sequence ID" value="XM_073704802.1"/>
</dbReference>
<protein>
    <submittedName>
        <fullName evidence="1">Uncharacterized protein</fullName>
    </submittedName>
</protein>
<organism evidence="1 2">
    <name type="scientific">Trichoderma ghanense</name>
    <dbReference type="NCBI Taxonomy" id="65468"/>
    <lineage>
        <taxon>Eukaryota</taxon>
        <taxon>Fungi</taxon>
        <taxon>Dikarya</taxon>
        <taxon>Ascomycota</taxon>
        <taxon>Pezizomycotina</taxon>
        <taxon>Sordariomycetes</taxon>
        <taxon>Hypocreomycetidae</taxon>
        <taxon>Hypocreales</taxon>
        <taxon>Hypocreaceae</taxon>
        <taxon>Trichoderma</taxon>
    </lineage>
</organism>